<keyword evidence="2" id="KW-0732">Signal</keyword>
<organism evidence="3">
    <name type="scientific">Aphanomyces astaci</name>
    <name type="common">Crayfish plague agent</name>
    <dbReference type="NCBI Taxonomy" id="112090"/>
    <lineage>
        <taxon>Eukaryota</taxon>
        <taxon>Sar</taxon>
        <taxon>Stramenopiles</taxon>
        <taxon>Oomycota</taxon>
        <taxon>Saprolegniomycetes</taxon>
        <taxon>Saprolegniales</taxon>
        <taxon>Verrucalvaceae</taxon>
        <taxon>Aphanomyces</taxon>
    </lineage>
</organism>
<evidence type="ECO:0000313" key="3">
    <source>
        <dbReference type="EMBL" id="ETV76027.1"/>
    </source>
</evidence>
<reference evidence="3" key="1">
    <citation type="submission" date="2013-12" db="EMBL/GenBank/DDBJ databases">
        <title>The Genome Sequence of Aphanomyces astaci APO3.</title>
        <authorList>
            <consortium name="The Broad Institute Genomics Platform"/>
            <person name="Russ C."/>
            <person name="Tyler B."/>
            <person name="van West P."/>
            <person name="Dieguez-Uribeondo J."/>
            <person name="Young S.K."/>
            <person name="Zeng Q."/>
            <person name="Gargeya S."/>
            <person name="Fitzgerald M."/>
            <person name="Abouelleil A."/>
            <person name="Alvarado L."/>
            <person name="Chapman S.B."/>
            <person name="Gainer-Dewar J."/>
            <person name="Goldberg J."/>
            <person name="Griggs A."/>
            <person name="Gujja S."/>
            <person name="Hansen M."/>
            <person name="Howarth C."/>
            <person name="Imamovic A."/>
            <person name="Ireland A."/>
            <person name="Larimer J."/>
            <person name="McCowan C."/>
            <person name="Murphy C."/>
            <person name="Pearson M."/>
            <person name="Poon T.W."/>
            <person name="Priest M."/>
            <person name="Roberts A."/>
            <person name="Saif S."/>
            <person name="Shea T."/>
            <person name="Sykes S."/>
            <person name="Wortman J."/>
            <person name="Nusbaum C."/>
            <person name="Birren B."/>
        </authorList>
    </citation>
    <scope>NUCLEOTIDE SEQUENCE [LARGE SCALE GENOMIC DNA]</scope>
    <source>
        <strain evidence="3">APO3</strain>
    </source>
</reference>
<dbReference type="AlphaFoldDB" id="W4G8K2"/>
<name>W4G8K2_APHAT</name>
<proteinExistence type="predicted"/>
<gene>
    <name evidence="3" type="ORF">H257_09970</name>
</gene>
<dbReference type="EMBL" id="KI913138">
    <property type="protein sequence ID" value="ETV76027.1"/>
    <property type="molecule type" value="Genomic_DNA"/>
</dbReference>
<evidence type="ECO:0000256" key="1">
    <source>
        <dbReference type="SAM" id="Phobius"/>
    </source>
</evidence>
<dbReference type="VEuPathDB" id="FungiDB:H257_09970"/>
<keyword evidence="1" id="KW-0812">Transmembrane</keyword>
<dbReference type="RefSeq" id="XP_009834669.1">
    <property type="nucleotide sequence ID" value="XM_009836367.1"/>
</dbReference>
<dbReference type="GeneID" id="20811966"/>
<feature type="signal peptide" evidence="2">
    <location>
        <begin position="1"/>
        <end position="24"/>
    </location>
</feature>
<accession>W4G8K2</accession>
<feature type="chain" id="PRO_5004840988" evidence="2">
    <location>
        <begin position="25"/>
        <end position="103"/>
    </location>
</feature>
<protein>
    <submittedName>
        <fullName evidence="3">Uncharacterized protein</fullName>
    </submittedName>
</protein>
<evidence type="ECO:0000256" key="2">
    <source>
        <dbReference type="SAM" id="SignalP"/>
    </source>
</evidence>
<sequence>MPGSRVRSMQLLVVTLLVITCAQQVPTADVIVSSDGGTVHTQPPATTAAASTSWDVGGPIVYVTAGTALGCTLLFLIWRRLKRNAQVSAEQDGMYKEIGHLHT</sequence>
<keyword evidence="1" id="KW-0472">Membrane</keyword>
<keyword evidence="1" id="KW-1133">Transmembrane helix</keyword>
<feature type="transmembrane region" description="Helical" evidence="1">
    <location>
        <begin position="60"/>
        <end position="78"/>
    </location>
</feature>